<dbReference type="AlphaFoldDB" id="A0A644T6I9"/>
<organism evidence="2">
    <name type="scientific">bioreactor metagenome</name>
    <dbReference type="NCBI Taxonomy" id="1076179"/>
    <lineage>
        <taxon>unclassified sequences</taxon>
        <taxon>metagenomes</taxon>
        <taxon>ecological metagenomes</taxon>
    </lineage>
</organism>
<evidence type="ECO:0000256" key="1">
    <source>
        <dbReference type="SAM" id="Phobius"/>
    </source>
</evidence>
<keyword evidence="1" id="KW-0472">Membrane</keyword>
<gene>
    <name evidence="2" type="ORF">SDC9_07359</name>
</gene>
<name>A0A644T6I9_9ZZZZ</name>
<evidence type="ECO:0000313" key="2">
    <source>
        <dbReference type="EMBL" id="MPL61772.1"/>
    </source>
</evidence>
<keyword evidence="1" id="KW-1133">Transmembrane helix</keyword>
<feature type="transmembrane region" description="Helical" evidence="1">
    <location>
        <begin position="45"/>
        <end position="75"/>
    </location>
</feature>
<sequence length="93" mass="12004">MYFIFFYKLFVYLDFYTKYFYIYIFIQNIFYIKNIFIFLDFFTNYLYIYIFLDLYLGFCRNILLYVNYSFLFIFIKKCSEIKWQYVQNVEIQK</sequence>
<feature type="transmembrane region" description="Helical" evidence="1">
    <location>
        <begin position="20"/>
        <end position="39"/>
    </location>
</feature>
<keyword evidence="1" id="KW-0812">Transmembrane</keyword>
<proteinExistence type="predicted"/>
<accession>A0A644T6I9</accession>
<comment type="caution">
    <text evidence="2">The sequence shown here is derived from an EMBL/GenBank/DDBJ whole genome shotgun (WGS) entry which is preliminary data.</text>
</comment>
<reference evidence="2" key="1">
    <citation type="submission" date="2019-08" db="EMBL/GenBank/DDBJ databases">
        <authorList>
            <person name="Kucharzyk K."/>
            <person name="Murdoch R.W."/>
            <person name="Higgins S."/>
            <person name="Loffler F."/>
        </authorList>
    </citation>
    <scope>NUCLEOTIDE SEQUENCE</scope>
</reference>
<dbReference type="EMBL" id="VSSQ01000016">
    <property type="protein sequence ID" value="MPL61772.1"/>
    <property type="molecule type" value="Genomic_DNA"/>
</dbReference>
<protein>
    <submittedName>
        <fullName evidence="2">Uncharacterized protein</fullName>
    </submittedName>
</protein>